<comment type="catalytic activity">
    <reaction evidence="6">
        <text>uridine(54) in tRNA + S-adenosyl-L-methionine = 5-methyluridine(54) in tRNA + S-adenosyl-L-homocysteine + H(+)</text>
        <dbReference type="Rhea" id="RHEA:42712"/>
        <dbReference type="Rhea" id="RHEA-COMP:10167"/>
        <dbReference type="Rhea" id="RHEA-COMP:10193"/>
        <dbReference type="ChEBI" id="CHEBI:15378"/>
        <dbReference type="ChEBI" id="CHEBI:57856"/>
        <dbReference type="ChEBI" id="CHEBI:59789"/>
        <dbReference type="ChEBI" id="CHEBI:65315"/>
        <dbReference type="ChEBI" id="CHEBI:74447"/>
        <dbReference type="EC" id="2.1.1.35"/>
    </reaction>
</comment>
<dbReference type="PANTHER" id="PTHR11061:SF30">
    <property type="entry name" value="TRNA (URACIL(54)-C(5))-METHYLTRANSFERASE"/>
    <property type="match status" value="1"/>
</dbReference>
<dbReference type="PROSITE" id="PS51687">
    <property type="entry name" value="SAM_MT_RNA_M5U"/>
    <property type="match status" value="1"/>
</dbReference>
<evidence type="ECO:0000256" key="6">
    <source>
        <dbReference type="ARBA" id="ARBA00052788"/>
    </source>
</evidence>
<dbReference type="InterPro" id="IPR029063">
    <property type="entry name" value="SAM-dependent_MTases_sf"/>
</dbReference>
<dbReference type="PANTHER" id="PTHR11061">
    <property type="entry name" value="RNA M5U METHYLTRANSFERASE"/>
    <property type="match status" value="1"/>
</dbReference>
<dbReference type="FunFam" id="3.40.50.150:FF:000174">
    <property type="entry name" value="TRM2p tRNA methyltransferase"/>
    <property type="match status" value="1"/>
</dbReference>
<keyword evidence="4" id="KW-0819">tRNA processing</keyword>
<dbReference type="STRING" id="62708.A0A420HCA9"/>
<dbReference type="EC" id="2.1.1.35" evidence="5"/>
<dbReference type="InterPro" id="IPR012340">
    <property type="entry name" value="NA-bd_OB-fold"/>
</dbReference>
<dbReference type="FunFam" id="2.40.50.140:FF:000201">
    <property type="entry name" value="TRM2p tRNA methyltransferase"/>
    <property type="match status" value="1"/>
</dbReference>
<accession>A0A420HCA9</accession>
<proteinExistence type="inferred from homology"/>
<organism evidence="11 12">
    <name type="scientific">Golovinomyces cichoracearum</name>
    <dbReference type="NCBI Taxonomy" id="62708"/>
    <lineage>
        <taxon>Eukaryota</taxon>
        <taxon>Fungi</taxon>
        <taxon>Dikarya</taxon>
        <taxon>Ascomycota</taxon>
        <taxon>Pezizomycotina</taxon>
        <taxon>Leotiomycetes</taxon>
        <taxon>Erysiphales</taxon>
        <taxon>Erysiphaceae</taxon>
        <taxon>Golovinomyces</taxon>
    </lineage>
</organism>
<evidence type="ECO:0000256" key="3">
    <source>
        <dbReference type="ARBA" id="ARBA00022691"/>
    </source>
</evidence>
<dbReference type="SUPFAM" id="SSF50249">
    <property type="entry name" value="Nucleic acid-binding proteins"/>
    <property type="match status" value="1"/>
</dbReference>
<dbReference type="Gene3D" id="2.40.50.140">
    <property type="entry name" value="Nucleic acid-binding proteins"/>
    <property type="match status" value="1"/>
</dbReference>
<evidence type="ECO:0000313" key="12">
    <source>
        <dbReference type="Proteomes" id="UP000283383"/>
    </source>
</evidence>
<feature type="binding site" evidence="9">
    <location>
        <position position="412"/>
    </location>
    <ligand>
        <name>S-adenosyl-L-methionine</name>
        <dbReference type="ChEBI" id="CHEBI:59789"/>
    </ligand>
</feature>
<feature type="binding site" evidence="9">
    <location>
        <position position="482"/>
    </location>
    <ligand>
        <name>S-adenosyl-L-methionine</name>
        <dbReference type="ChEBI" id="CHEBI:59789"/>
    </ligand>
</feature>
<dbReference type="AlphaFoldDB" id="A0A420HCA9"/>
<dbReference type="Proteomes" id="UP000283383">
    <property type="component" value="Unassembled WGS sequence"/>
</dbReference>
<evidence type="ECO:0000313" key="11">
    <source>
        <dbReference type="EMBL" id="RKF55069.1"/>
    </source>
</evidence>
<dbReference type="Pfam" id="PF05958">
    <property type="entry name" value="tRNA_U5-meth_tr"/>
    <property type="match status" value="1"/>
</dbReference>
<dbReference type="InterPro" id="IPR010280">
    <property type="entry name" value="U5_MeTrfase_fam"/>
</dbReference>
<evidence type="ECO:0000256" key="4">
    <source>
        <dbReference type="ARBA" id="ARBA00022694"/>
    </source>
</evidence>
<evidence type="ECO:0000256" key="8">
    <source>
        <dbReference type="ARBA" id="ARBA00070108"/>
    </source>
</evidence>
<feature type="active site" description="Nucleophile" evidence="9">
    <location>
        <position position="509"/>
    </location>
</feature>
<feature type="binding site" evidence="9">
    <location>
        <position position="433"/>
    </location>
    <ligand>
        <name>S-adenosyl-L-methionine</name>
        <dbReference type="ChEBI" id="CHEBI:59789"/>
    </ligand>
</feature>
<evidence type="ECO:0000256" key="1">
    <source>
        <dbReference type="ARBA" id="ARBA00022603"/>
    </source>
</evidence>
<dbReference type="SUPFAM" id="SSF53335">
    <property type="entry name" value="S-adenosyl-L-methionine-dependent methyltransferases"/>
    <property type="match status" value="1"/>
</dbReference>
<feature type="binding site" evidence="9">
    <location>
        <position position="378"/>
    </location>
    <ligand>
        <name>S-adenosyl-L-methionine</name>
        <dbReference type="ChEBI" id="CHEBI:59789"/>
    </ligand>
</feature>
<dbReference type="GO" id="GO:0030697">
    <property type="term" value="F:tRNA (uracil(54)-C5)-methyltransferase activity, S-adenosyl methionine-dependent"/>
    <property type="evidence" value="ECO:0007669"/>
    <property type="project" value="UniProtKB-EC"/>
</dbReference>
<dbReference type="GO" id="GO:0008033">
    <property type="term" value="P:tRNA processing"/>
    <property type="evidence" value="ECO:0007669"/>
    <property type="project" value="UniProtKB-KW"/>
</dbReference>
<dbReference type="PROSITE" id="PS51622">
    <property type="entry name" value="SAM_MT_RNA_M5U_2"/>
    <property type="match status" value="1"/>
</dbReference>
<comment type="similarity">
    <text evidence="9">Belongs to the class I-like SAM-binding methyltransferase superfamily. RNA M5U methyltransferase family.</text>
</comment>
<evidence type="ECO:0000256" key="5">
    <source>
        <dbReference type="ARBA" id="ARBA00033763"/>
    </source>
</evidence>
<keyword evidence="1 9" id="KW-0489">Methyltransferase</keyword>
<evidence type="ECO:0000256" key="9">
    <source>
        <dbReference type="PROSITE-ProRule" id="PRU01024"/>
    </source>
</evidence>
<comment type="function">
    <text evidence="7">Catalyzes the formation of 5-methyl-uridine at position 54 (m5U54) in all tRNA. May also have a role in tRNA stabilization or maturation.</text>
</comment>
<dbReference type="InterPro" id="IPR030390">
    <property type="entry name" value="MeTrfase_TrmA_AS"/>
</dbReference>
<dbReference type="EMBL" id="MCBQ01020459">
    <property type="protein sequence ID" value="RKF55069.1"/>
    <property type="molecule type" value="Genomic_DNA"/>
</dbReference>
<dbReference type="GO" id="GO:0032259">
    <property type="term" value="P:methylation"/>
    <property type="evidence" value="ECO:0007669"/>
    <property type="project" value="UniProtKB-KW"/>
</dbReference>
<keyword evidence="3 9" id="KW-0949">S-adenosyl-L-methionine</keyword>
<protein>
    <recommendedName>
        <fullName evidence="8">tRNA (uracil(54)-C(5))-methyltransferase</fullName>
        <ecNumber evidence="5">2.1.1.35</ecNumber>
    </recommendedName>
</protein>
<evidence type="ECO:0000256" key="7">
    <source>
        <dbReference type="ARBA" id="ARBA00054700"/>
    </source>
</evidence>
<sequence length="593" mass="66952">MPIALRQFPQWLRARDYRRILPAPINNINRFKSDMNEKNQTFKAHPKRQWDETQREVNFRGQKKKSKTIKKSGVDDVLLHDVLSLLKAQKLEDDNKLLSLPKPFTEIEVMVKEISSTGDGLAIHSESKRIYVVPFCVPGDVIKAKVIKHYKEENYSTADFVSVVTPGPLRDDSRIKCKYFGTCSGCQFQMLDYDAQLEHKKKVIERAYKNFSKLPHHLIPFIGDTIGSPLPYEYRTKLTPHFNAPKGYISKADKMKGVKNHFQETPSIGFNAKGANYTLDIEDCPIGTSAVRMGMKRERLRVAENLDKYTKGATILLRESTLRLPNNETNLATTSPDTIKIVDSDFIDFKSCVTDNRAKTTEYVDKYVFTNIANEFFQNNNSILPRFTSYIREHILPQATTGKKIKYLIDAYSGSGLFTITLSSIFKSSLGIDISAASINSAEENARQNNLAPSRARFMAADASQLFKEIDFDPDETVVLIDPSRKGCDESFISQLLKYAPRRIVYVSCNVHTQARDVGMIINGLAALGDNKGSDTQYTLESIVGFDFFPQTGHVESVAILDRVRSQESNSAEFLDICKKNDAISESKNSPPL</sequence>
<dbReference type="InterPro" id="IPR025795">
    <property type="entry name" value="tRNA_(uracil-5-)_MeTrfase"/>
</dbReference>
<name>A0A420HCA9_9PEZI</name>
<comment type="caution">
    <text evidence="11">The sequence shown here is derived from an EMBL/GenBank/DDBJ whole genome shotgun (WGS) entry which is preliminary data.</text>
</comment>
<dbReference type="InterPro" id="IPR030391">
    <property type="entry name" value="MeTrfase_TrmA_CS"/>
</dbReference>
<reference evidence="11 12" key="1">
    <citation type="journal article" date="2018" name="BMC Genomics">
        <title>Comparative genome analyses reveal sequence features reflecting distinct modes of host-adaptation between dicot and monocot powdery mildew.</title>
        <authorList>
            <person name="Wu Y."/>
            <person name="Ma X."/>
            <person name="Pan Z."/>
            <person name="Kale S.D."/>
            <person name="Song Y."/>
            <person name="King H."/>
            <person name="Zhang Q."/>
            <person name="Presley C."/>
            <person name="Deng X."/>
            <person name="Wei C.I."/>
            <person name="Xiao S."/>
        </authorList>
    </citation>
    <scope>NUCLEOTIDE SEQUENCE [LARGE SCALE GENOMIC DNA]</scope>
    <source>
        <strain evidence="11">UMSG3</strain>
    </source>
</reference>
<dbReference type="PROSITE" id="PS01231">
    <property type="entry name" value="TRMA_2"/>
    <property type="match status" value="1"/>
</dbReference>
<dbReference type="PROSITE" id="PS01230">
    <property type="entry name" value="TRMA_1"/>
    <property type="match status" value="1"/>
</dbReference>
<evidence type="ECO:0000256" key="10">
    <source>
        <dbReference type="PROSITE-ProRule" id="PRU10015"/>
    </source>
</evidence>
<keyword evidence="2 9" id="KW-0808">Transferase</keyword>
<dbReference type="Gene3D" id="3.40.50.150">
    <property type="entry name" value="Vaccinia Virus protein VP39"/>
    <property type="match status" value="2"/>
</dbReference>
<evidence type="ECO:0000256" key="2">
    <source>
        <dbReference type="ARBA" id="ARBA00022679"/>
    </source>
</evidence>
<dbReference type="GO" id="GO:0009451">
    <property type="term" value="P:RNA modification"/>
    <property type="evidence" value="ECO:0007669"/>
    <property type="project" value="UniProtKB-ARBA"/>
</dbReference>
<gene>
    <name evidence="11" type="ORF">GcM3_204038</name>
</gene>
<feature type="active site" evidence="10">
    <location>
        <position position="509"/>
    </location>
</feature>
<keyword evidence="12" id="KW-1185">Reference proteome</keyword>